<dbReference type="Pfam" id="PF00300">
    <property type="entry name" value="His_Phos_1"/>
    <property type="match status" value="1"/>
</dbReference>
<dbReference type="GO" id="GO:0004619">
    <property type="term" value="F:phosphoglycerate mutase activity"/>
    <property type="evidence" value="ECO:0007669"/>
    <property type="project" value="UniProtKB-EC"/>
</dbReference>
<name>A0A926EV62_9FIRM</name>
<dbReference type="InterPro" id="IPR029033">
    <property type="entry name" value="His_PPase_superfam"/>
</dbReference>
<organism evidence="8 9">
    <name type="scientific">Paratissierella segnis</name>
    <dbReference type="NCBI Taxonomy" id="2763679"/>
    <lineage>
        <taxon>Bacteria</taxon>
        <taxon>Bacillati</taxon>
        <taxon>Bacillota</taxon>
        <taxon>Tissierellia</taxon>
        <taxon>Tissierellales</taxon>
        <taxon>Tissierellaceae</taxon>
        <taxon>Paratissierella</taxon>
    </lineage>
</organism>
<dbReference type="PIRSF" id="PIRSF000709">
    <property type="entry name" value="6PFK_2-Ptase"/>
    <property type="match status" value="1"/>
</dbReference>
<dbReference type="EMBL" id="JACRTG010000003">
    <property type="protein sequence ID" value="MBC8586810.1"/>
    <property type="molecule type" value="Genomic_DNA"/>
</dbReference>
<feature type="active site" description="Tele-phosphohistidine intermediate" evidence="5">
    <location>
        <position position="8"/>
    </location>
</feature>
<dbReference type="EC" id="5.4.2.11" evidence="2"/>
<dbReference type="InterPro" id="IPR013078">
    <property type="entry name" value="His_Pase_superF_clade-1"/>
</dbReference>
<reference evidence="8" key="1">
    <citation type="submission" date="2020-08" db="EMBL/GenBank/DDBJ databases">
        <title>Genome public.</title>
        <authorList>
            <person name="Liu C."/>
            <person name="Sun Q."/>
        </authorList>
    </citation>
    <scope>NUCLEOTIDE SEQUENCE</scope>
    <source>
        <strain evidence="8">BX21</strain>
    </source>
</reference>
<feature type="site" description="Transition state stabilizer" evidence="7">
    <location>
        <position position="148"/>
    </location>
</feature>
<evidence type="ECO:0000256" key="4">
    <source>
        <dbReference type="ARBA" id="ARBA00023235"/>
    </source>
</evidence>
<evidence type="ECO:0000256" key="7">
    <source>
        <dbReference type="PIRSR" id="PIRSR613078-3"/>
    </source>
</evidence>
<dbReference type="SUPFAM" id="SSF53254">
    <property type="entry name" value="Phosphoglycerate mutase-like"/>
    <property type="match status" value="1"/>
</dbReference>
<dbReference type="PANTHER" id="PTHR11931">
    <property type="entry name" value="PHOSPHOGLYCERATE MUTASE"/>
    <property type="match status" value="1"/>
</dbReference>
<comment type="similarity">
    <text evidence="1">Belongs to the phosphoglycerate mutase family. BPG-dependent PGAM subfamily.</text>
</comment>
<dbReference type="GO" id="GO:0006096">
    <property type="term" value="P:glycolytic process"/>
    <property type="evidence" value="ECO:0007669"/>
    <property type="project" value="UniProtKB-KW"/>
</dbReference>
<feature type="binding site" evidence="6">
    <location>
        <position position="57"/>
    </location>
    <ligand>
        <name>substrate</name>
    </ligand>
</feature>
<dbReference type="SMART" id="SM00855">
    <property type="entry name" value="PGAM"/>
    <property type="match status" value="1"/>
</dbReference>
<gene>
    <name evidence="8" type="ORF">H8707_00965</name>
</gene>
<dbReference type="RefSeq" id="WP_262428274.1">
    <property type="nucleotide sequence ID" value="NZ_JACRTG010000003.1"/>
</dbReference>
<keyword evidence="9" id="KW-1185">Reference proteome</keyword>
<evidence type="ECO:0000256" key="2">
    <source>
        <dbReference type="ARBA" id="ARBA00012028"/>
    </source>
</evidence>
<protein>
    <recommendedName>
        <fullName evidence="2">phosphoglycerate mutase (2,3-diphosphoglycerate-dependent)</fullName>
        <ecNumber evidence="2">5.4.2.11</ecNumber>
    </recommendedName>
</protein>
<dbReference type="Proteomes" id="UP000601171">
    <property type="component" value="Unassembled WGS sequence"/>
</dbReference>
<evidence type="ECO:0000313" key="9">
    <source>
        <dbReference type="Proteomes" id="UP000601171"/>
    </source>
</evidence>
<evidence type="ECO:0000256" key="6">
    <source>
        <dbReference type="PIRSR" id="PIRSR613078-2"/>
    </source>
</evidence>
<proteinExistence type="inferred from homology"/>
<dbReference type="Gene3D" id="3.40.50.1240">
    <property type="entry name" value="Phosphoglycerate mutase-like"/>
    <property type="match status" value="1"/>
</dbReference>
<dbReference type="CDD" id="cd07067">
    <property type="entry name" value="HP_PGM_like"/>
    <property type="match status" value="1"/>
</dbReference>
<evidence type="ECO:0000256" key="3">
    <source>
        <dbReference type="ARBA" id="ARBA00023152"/>
    </source>
</evidence>
<evidence type="ECO:0000313" key="8">
    <source>
        <dbReference type="EMBL" id="MBC8586810.1"/>
    </source>
</evidence>
<keyword evidence="4" id="KW-0413">Isomerase</keyword>
<dbReference type="AlphaFoldDB" id="A0A926EV62"/>
<feature type="binding site" evidence="6">
    <location>
        <begin position="7"/>
        <end position="14"/>
    </location>
    <ligand>
        <name>substrate</name>
    </ligand>
</feature>
<accession>A0A926EV62</accession>
<dbReference type="InterPro" id="IPR005952">
    <property type="entry name" value="Phosphogly_mut1"/>
</dbReference>
<feature type="active site" description="Proton donor/acceptor" evidence="5">
    <location>
        <position position="81"/>
    </location>
</feature>
<evidence type="ECO:0000256" key="5">
    <source>
        <dbReference type="PIRSR" id="PIRSR613078-1"/>
    </source>
</evidence>
<evidence type="ECO:0000256" key="1">
    <source>
        <dbReference type="ARBA" id="ARBA00006717"/>
    </source>
</evidence>
<sequence>MRLYITRHGTTEWNIEKRLQGWGDSPLTEEGINRAVSLGESLADVDFDIIYTSPQKRAMETAKLIMGNKNTKIITHDGLKELRFGIWEGMELDEINEKYPEEYYLYRNRPELYIPIDGESFKDLFNRVESFLEELKAVDYRNVLIVTHGMTIKTLITIIKGLTLDEFSSLPVYTGTALNICEVKGGKFELIVEGDISHIKGYEKFDESY</sequence>
<keyword evidence="3" id="KW-0324">Glycolysis</keyword>
<comment type="caution">
    <text evidence="8">The sequence shown here is derived from an EMBL/GenBank/DDBJ whole genome shotgun (WGS) entry which is preliminary data.</text>
</comment>